<dbReference type="GO" id="GO:0016788">
    <property type="term" value="F:hydrolase activity, acting on ester bonds"/>
    <property type="evidence" value="ECO:0007669"/>
    <property type="project" value="InterPro"/>
</dbReference>
<dbReference type="OrthoDB" id="1600564at2759"/>
<keyword evidence="6" id="KW-1185">Reference proteome</keyword>
<evidence type="ECO:0000313" key="5">
    <source>
        <dbReference type="EnsemblPlants" id="Solyc08g082500.2.1"/>
    </source>
</evidence>
<evidence type="ECO:0000256" key="4">
    <source>
        <dbReference type="SAM" id="Phobius"/>
    </source>
</evidence>
<dbReference type="EnsemblPlants" id="Solyc08g082500.2.1">
    <property type="protein sequence ID" value="Solyc08g082500.2.1"/>
    <property type="gene ID" value="Solyc08g082500.2"/>
</dbReference>
<keyword evidence="4" id="KW-0472">Membrane</keyword>
<dbReference type="InParanoid" id="A0A3Q7HV00"/>
<keyword evidence="4" id="KW-1133">Transmembrane helix</keyword>
<accession>A0A3Q7HV00</accession>
<dbReference type="PANTHER" id="PTHR45648:SF13">
    <property type="entry name" value="OS02G0290900 PROTEIN"/>
    <property type="match status" value="1"/>
</dbReference>
<evidence type="ECO:0000313" key="6">
    <source>
        <dbReference type="Proteomes" id="UP000004994"/>
    </source>
</evidence>
<dbReference type="GO" id="GO:0016042">
    <property type="term" value="P:lipid catabolic process"/>
    <property type="evidence" value="ECO:0007669"/>
    <property type="project" value="UniProtKB-KW"/>
</dbReference>
<comment type="similarity">
    <text evidence="1">Belongs to the 'GDSL' lipolytic enzyme family.</text>
</comment>
<keyword evidence="3" id="KW-0443">Lipid metabolism</keyword>
<keyword evidence="4" id="KW-0812">Transmembrane</keyword>
<feature type="transmembrane region" description="Helical" evidence="4">
    <location>
        <begin position="80"/>
        <end position="98"/>
    </location>
</feature>
<keyword evidence="2" id="KW-0378">Hydrolase</keyword>
<dbReference type="STRING" id="4081.A0A3Q7HV00"/>
<dbReference type="AlphaFoldDB" id="A0A3Q7HV00"/>
<dbReference type="SUPFAM" id="SSF52266">
    <property type="entry name" value="SGNH hydrolase"/>
    <property type="match status" value="1"/>
</dbReference>
<dbReference type="Proteomes" id="UP000004994">
    <property type="component" value="Chromosome 8"/>
</dbReference>
<dbReference type="InterPro" id="IPR036514">
    <property type="entry name" value="SGNH_hydro_sf"/>
</dbReference>
<dbReference type="Gene3D" id="3.40.50.1110">
    <property type="entry name" value="SGNH hydrolase"/>
    <property type="match status" value="1"/>
</dbReference>
<dbReference type="Pfam" id="PF00657">
    <property type="entry name" value="Lipase_GDSL"/>
    <property type="match status" value="1"/>
</dbReference>
<dbReference type="OMA" id="IMCFASE"/>
<name>A0A3Q7HV00_SOLLC</name>
<protein>
    <recommendedName>
        <fullName evidence="7">SGNH hydrolase-type esterase domain-containing protein</fullName>
    </recommendedName>
</protein>
<sequence length="224" mass="25390">MVLGYNYLSAGVDIIFSTGSEVGQHCLFYISIGSNDFIHYYIPNASNVLTVYLPWSFNQFLAQTIKQQIKNLYNDKVRKVVVMGLALIGCAPYYLWLYSSENGECVKNINDMILEFSELNEELADATIIVCDAFEGSVDIIQNYNRYGFNVTDEACCGLGEYKGWIMCVSPEMTCSNASSHIWWDQFHPTDAVNAILADNVWSSLHTPMCYPMNLQDMLAQRTR</sequence>
<reference evidence="5" key="1">
    <citation type="journal article" date="2012" name="Nature">
        <title>The tomato genome sequence provides insights into fleshy fruit evolution.</title>
        <authorList>
            <consortium name="Tomato Genome Consortium"/>
        </authorList>
    </citation>
    <scope>NUCLEOTIDE SEQUENCE [LARGE SCALE GENOMIC DNA]</scope>
    <source>
        <strain evidence="5">cv. Heinz 1706</strain>
    </source>
</reference>
<organism evidence="5">
    <name type="scientific">Solanum lycopersicum</name>
    <name type="common">Tomato</name>
    <name type="synonym">Lycopersicon esculentum</name>
    <dbReference type="NCBI Taxonomy" id="4081"/>
    <lineage>
        <taxon>Eukaryota</taxon>
        <taxon>Viridiplantae</taxon>
        <taxon>Streptophyta</taxon>
        <taxon>Embryophyta</taxon>
        <taxon>Tracheophyta</taxon>
        <taxon>Spermatophyta</taxon>
        <taxon>Magnoliopsida</taxon>
        <taxon>eudicotyledons</taxon>
        <taxon>Gunneridae</taxon>
        <taxon>Pentapetalae</taxon>
        <taxon>asterids</taxon>
        <taxon>lamiids</taxon>
        <taxon>Solanales</taxon>
        <taxon>Solanaceae</taxon>
        <taxon>Solanoideae</taxon>
        <taxon>Solaneae</taxon>
        <taxon>Solanum</taxon>
        <taxon>Solanum subgen. Lycopersicon</taxon>
    </lineage>
</organism>
<evidence type="ECO:0000256" key="3">
    <source>
        <dbReference type="ARBA" id="ARBA00022963"/>
    </source>
</evidence>
<dbReference type="PaxDb" id="4081-Solyc08g082500.1.1"/>
<evidence type="ECO:0000256" key="2">
    <source>
        <dbReference type="ARBA" id="ARBA00022801"/>
    </source>
</evidence>
<dbReference type="InterPro" id="IPR001087">
    <property type="entry name" value="GDSL"/>
</dbReference>
<dbReference type="PANTHER" id="PTHR45648">
    <property type="entry name" value="GDSL LIPASE/ACYLHYDROLASE FAMILY PROTEIN (AFU_ORTHOLOGUE AFUA_4G14700)"/>
    <property type="match status" value="1"/>
</dbReference>
<evidence type="ECO:0000256" key="1">
    <source>
        <dbReference type="ARBA" id="ARBA00008668"/>
    </source>
</evidence>
<keyword evidence="3" id="KW-0442">Lipid degradation</keyword>
<dbReference type="InterPro" id="IPR051058">
    <property type="entry name" value="GDSL_Est/Lipase"/>
</dbReference>
<reference evidence="5" key="2">
    <citation type="submission" date="2019-01" db="UniProtKB">
        <authorList>
            <consortium name="EnsemblPlants"/>
        </authorList>
    </citation>
    <scope>IDENTIFICATION</scope>
    <source>
        <strain evidence="5">cv. Heinz 1706</strain>
    </source>
</reference>
<evidence type="ECO:0008006" key="7">
    <source>
        <dbReference type="Google" id="ProtNLM"/>
    </source>
</evidence>
<dbReference type="Gramene" id="Solyc08g082500.2.1">
    <property type="protein sequence ID" value="Solyc08g082500.2.1"/>
    <property type="gene ID" value="Solyc08g082500.2"/>
</dbReference>
<proteinExistence type="inferred from homology"/>